<sequence length="132" mass="14009">MDQRTLAERLAARHHVSDEFAQDMVSGLIAQIGSVGGTGIDPDDIAEPDAVFIEGAFAAALDNDSEGRGALEDELSSVSAQLRDLQREADGLASDRNALVRRLWGAGATVKDIVEASGLNQSRVYAIINSEE</sequence>
<proteinExistence type="predicted"/>
<dbReference type="AlphaFoldDB" id="A0AB34T905"/>
<keyword evidence="1" id="KW-0175">Coiled coil</keyword>
<protein>
    <submittedName>
        <fullName evidence="2">Uncharacterized protein</fullName>
    </submittedName>
</protein>
<evidence type="ECO:0000313" key="2">
    <source>
        <dbReference type="EMBL" id="KOA49505.1"/>
    </source>
</evidence>
<reference evidence="2 3" key="1">
    <citation type="journal article" date="2015" name="Int J Genomics">
        <title>Comparative Genomics Revealed Genetic Diversity and Species/Strain-Level Differences in Carbohydrate Metabolism of Three Probiotic Bifidobacterial Species.</title>
        <authorList>
            <person name="Odamaki T."/>
            <person name="Horigome A."/>
            <person name="Sugahara H."/>
            <person name="Hashikura N."/>
            <person name="Minami J."/>
            <person name="Xiao J.Z."/>
            <person name="Abe F."/>
        </authorList>
    </citation>
    <scope>NUCLEOTIDE SEQUENCE [LARGE SCALE GENOMIC DNA]</scope>
    <source>
        <strain evidence="2 3">MCC 0483</strain>
    </source>
</reference>
<name>A0AB34T905_9BIFI</name>
<organism evidence="2 3">
    <name type="scientific">Bifidobacterium animalis subsp. animalis MCC 0483</name>
    <dbReference type="NCBI Taxonomy" id="1365955"/>
    <lineage>
        <taxon>Bacteria</taxon>
        <taxon>Bacillati</taxon>
        <taxon>Actinomycetota</taxon>
        <taxon>Actinomycetes</taxon>
        <taxon>Bifidobacteriales</taxon>
        <taxon>Bifidobacteriaceae</taxon>
        <taxon>Bifidobacterium</taxon>
    </lineage>
</organism>
<accession>A0AB34T905</accession>
<dbReference type="EMBL" id="AWFK01000008">
    <property type="protein sequence ID" value="KOA49505.1"/>
    <property type="molecule type" value="Genomic_DNA"/>
</dbReference>
<dbReference type="Proteomes" id="UP000037239">
    <property type="component" value="Unassembled WGS sequence"/>
</dbReference>
<feature type="coiled-coil region" evidence="1">
    <location>
        <begin position="68"/>
        <end position="102"/>
    </location>
</feature>
<comment type="caution">
    <text evidence="2">The sequence shown here is derived from an EMBL/GenBank/DDBJ whole genome shotgun (WGS) entry which is preliminary data.</text>
</comment>
<dbReference type="RefSeq" id="WP_052826329.1">
    <property type="nucleotide sequence ID" value="NZ_AWFK01000008.1"/>
</dbReference>
<gene>
    <name evidence="2" type="ORF">BAAM0483_05000</name>
</gene>
<evidence type="ECO:0000256" key="1">
    <source>
        <dbReference type="SAM" id="Coils"/>
    </source>
</evidence>
<evidence type="ECO:0000313" key="3">
    <source>
        <dbReference type="Proteomes" id="UP000037239"/>
    </source>
</evidence>